<dbReference type="AlphaFoldDB" id="A0A6I4W8Q1"/>
<dbReference type="InterPro" id="IPR014776">
    <property type="entry name" value="4pyrrole_Mease_sub2"/>
</dbReference>
<dbReference type="OrthoDB" id="9787825at2"/>
<dbReference type="GO" id="GO:0032259">
    <property type="term" value="P:methylation"/>
    <property type="evidence" value="ECO:0007669"/>
    <property type="project" value="UniProtKB-KW"/>
</dbReference>
<dbReference type="GO" id="GO:0008168">
    <property type="term" value="F:methyltransferase activity"/>
    <property type="evidence" value="ECO:0007669"/>
    <property type="project" value="UniProtKB-KW"/>
</dbReference>
<comment type="pathway">
    <text evidence="1">Cofactor biosynthesis; adenosylcobalamin biosynthesis.</text>
</comment>
<dbReference type="InterPro" id="IPR035996">
    <property type="entry name" value="4pyrrol_Methylase_sf"/>
</dbReference>
<evidence type="ECO:0000256" key="4">
    <source>
        <dbReference type="ARBA" id="ARBA00022679"/>
    </source>
</evidence>
<keyword evidence="2" id="KW-0169">Cobalamin biosynthesis</keyword>
<comment type="caution">
    <text evidence="7">The sequence shown here is derived from an EMBL/GenBank/DDBJ whole genome shotgun (WGS) entry which is preliminary data.</text>
</comment>
<evidence type="ECO:0000256" key="2">
    <source>
        <dbReference type="ARBA" id="ARBA00022573"/>
    </source>
</evidence>
<dbReference type="RefSeq" id="WP_161104129.1">
    <property type="nucleotide sequence ID" value="NZ_JBHLYI010000004.1"/>
</dbReference>
<name>A0A6I4W8Q1_9ACTN</name>
<keyword evidence="3" id="KW-0489">Methyltransferase</keyword>
<proteinExistence type="predicted"/>
<evidence type="ECO:0000313" key="8">
    <source>
        <dbReference type="Proteomes" id="UP000431901"/>
    </source>
</evidence>
<dbReference type="SUPFAM" id="SSF53335">
    <property type="entry name" value="S-adenosyl-L-methionine-dependent methyltransferases"/>
    <property type="match status" value="1"/>
</dbReference>
<dbReference type="InterPro" id="IPR050714">
    <property type="entry name" value="Cobalamin_biosynth_MTase"/>
</dbReference>
<dbReference type="Proteomes" id="UP000431901">
    <property type="component" value="Unassembled WGS sequence"/>
</dbReference>
<feature type="region of interest" description="Disordered" evidence="6">
    <location>
        <begin position="281"/>
        <end position="301"/>
    </location>
</feature>
<protein>
    <recommendedName>
        <fullName evidence="9">Precorrin-6y C5,15-methyltransferase (Decarboxylating) subunit CbiE</fullName>
    </recommendedName>
</protein>
<accession>A0A6I4W8Q1</accession>
<organism evidence="7 8">
    <name type="scientific">Actinomadura rayongensis</name>
    <dbReference type="NCBI Taxonomy" id="1429076"/>
    <lineage>
        <taxon>Bacteria</taxon>
        <taxon>Bacillati</taxon>
        <taxon>Actinomycetota</taxon>
        <taxon>Actinomycetes</taxon>
        <taxon>Streptosporangiales</taxon>
        <taxon>Thermomonosporaceae</taxon>
        <taxon>Actinomadura</taxon>
    </lineage>
</organism>
<dbReference type="Gene3D" id="3.40.50.150">
    <property type="entry name" value="Vaccinia Virus protein VP39"/>
    <property type="match status" value="1"/>
</dbReference>
<gene>
    <name evidence="7" type="ORF">GQ466_18025</name>
</gene>
<keyword evidence="5" id="KW-0949">S-adenosyl-L-methionine</keyword>
<dbReference type="SUPFAM" id="SSF53790">
    <property type="entry name" value="Tetrapyrrole methylase"/>
    <property type="match status" value="1"/>
</dbReference>
<evidence type="ECO:0000256" key="5">
    <source>
        <dbReference type="ARBA" id="ARBA00022691"/>
    </source>
</evidence>
<dbReference type="InterPro" id="IPR029063">
    <property type="entry name" value="SAM-dependent_MTases_sf"/>
</dbReference>
<keyword evidence="8" id="KW-1185">Reference proteome</keyword>
<dbReference type="EMBL" id="WUTW01000003">
    <property type="protein sequence ID" value="MXQ65921.1"/>
    <property type="molecule type" value="Genomic_DNA"/>
</dbReference>
<reference evidence="7 8" key="1">
    <citation type="submission" date="2019-12" db="EMBL/GenBank/DDBJ databases">
        <title>Nocardia macrotermitis sp. nov. and Nocardia aurantia sp. nov., isolated from the gut of the fungus growing-termite Macrotermes natalensis.</title>
        <authorList>
            <person name="Christine B."/>
            <person name="Rene B."/>
        </authorList>
    </citation>
    <scope>NUCLEOTIDE SEQUENCE [LARGE SCALE GENOMIC DNA]</scope>
    <source>
        <strain evidence="7 8">DSM 102126</strain>
    </source>
</reference>
<dbReference type="PANTHER" id="PTHR43182">
    <property type="entry name" value="COBALT-PRECORRIN-6B C(15)-METHYLTRANSFERASE (DECARBOXYLATING)"/>
    <property type="match status" value="1"/>
</dbReference>
<evidence type="ECO:0000256" key="6">
    <source>
        <dbReference type="SAM" id="MobiDB-lite"/>
    </source>
</evidence>
<evidence type="ECO:0000256" key="1">
    <source>
        <dbReference type="ARBA" id="ARBA00004953"/>
    </source>
</evidence>
<sequence length="301" mass="30983">MIALAARALDRAGLPAADALVVSARDGNLRRAANACRAHRKVAVLTGPGAGPAELARELFPQTPRTFVVCEDLDGPAERIERVRPAEATTRPWNDPQVVLVLDPFGRFDAPSWLAGAHGPVAWALPVDAFTRPAAPPEVRALALARLGPRVGDLVWDLGPGAGPLAVECARFGAAAVAVAADRAARDAIRADVAAHRVKVAVARGEPPAVLAPLPEPDAVHVTGDPSLAAHCAPRALRAAVAVVAPADADAIHETLTTAGFTTGSVILAGLAVVHGTRTADLPVRPPEAPQRPVETLGALQ</sequence>
<dbReference type="PANTHER" id="PTHR43182:SF1">
    <property type="entry name" value="COBALT-PRECORRIN-7 C(5)-METHYLTRANSFERASE"/>
    <property type="match status" value="1"/>
</dbReference>
<evidence type="ECO:0000256" key="3">
    <source>
        <dbReference type="ARBA" id="ARBA00022603"/>
    </source>
</evidence>
<evidence type="ECO:0008006" key="9">
    <source>
        <dbReference type="Google" id="ProtNLM"/>
    </source>
</evidence>
<dbReference type="Gene3D" id="3.30.950.10">
    <property type="entry name" value="Methyltransferase, Cobalt-precorrin-4 Transmethylase, Domain 2"/>
    <property type="match status" value="1"/>
</dbReference>
<evidence type="ECO:0000313" key="7">
    <source>
        <dbReference type="EMBL" id="MXQ65921.1"/>
    </source>
</evidence>
<dbReference type="GO" id="GO:0009236">
    <property type="term" value="P:cobalamin biosynthetic process"/>
    <property type="evidence" value="ECO:0007669"/>
    <property type="project" value="UniProtKB-KW"/>
</dbReference>
<keyword evidence="4" id="KW-0808">Transferase</keyword>